<comment type="similarity">
    <text evidence="17">Belongs to the ATPase B chain family.</text>
</comment>
<keyword evidence="12" id="KW-0511">Multifunctional enzyme</keyword>
<evidence type="ECO:0000256" key="11">
    <source>
        <dbReference type="ARBA" id="ARBA00023136"/>
    </source>
</evidence>
<dbReference type="OrthoDB" id="5242917at2"/>
<evidence type="ECO:0000256" key="17">
    <source>
        <dbReference type="HAMAP-Rule" id="MF_01398"/>
    </source>
</evidence>
<evidence type="ECO:0000256" key="18">
    <source>
        <dbReference type="HAMAP-Rule" id="MF_01416"/>
    </source>
</evidence>
<comment type="function">
    <text evidence="17">Component of the F(0) channel, it forms part of the peripheral stalk, linking F(1) to F(0).</text>
</comment>
<keyword evidence="9 17" id="KW-1133">Transmembrane helix</keyword>
<keyword evidence="11 17" id="KW-0472">Membrane</keyword>
<dbReference type="HAMAP" id="MF_01416">
    <property type="entry name" value="ATP_synth_delta_bact"/>
    <property type="match status" value="1"/>
</dbReference>
<evidence type="ECO:0000256" key="1">
    <source>
        <dbReference type="ARBA" id="ARBA00004162"/>
    </source>
</evidence>
<evidence type="ECO:0000256" key="13">
    <source>
        <dbReference type="ARBA" id="ARBA00023310"/>
    </source>
</evidence>
<keyword evidence="4 17" id="KW-0813">Transport</keyword>
<dbReference type="Proteomes" id="UP000273307">
    <property type="component" value="Unassembled WGS sequence"/>
</dbReference>
<keyword evidence="8 17" id="KW-0375">Hydrogen ion transport</keyword>
<dbReference type="PRINTS" id="PR00125">
    <property type="entry name" value="ATPASEDELTA"/>
</dbReference>
<reference evidence="19 20" key="1">
    <citation type="submission" date="2018-09" db="EMBL/GenBank/DDBJ databases">
        <authorList>
            <person name="Tagini F."/>
        </authorList>
    </citation>
    <scope>NUCLEOTIDE SEQUENCE [LARGE SCALE GENOMIC DNA]</scope>
    <source>
        <strain evidence="19 20">MK136</strain>
    </source>
</reference>
<organism evidence="19 20">
    <name type="scientific">Mycobacterium attenuatum</name>
    <dbReference type="NCBI Taxonomy" id="2341086"/>
    <lineage>
        <taxon>Bacteria</taxon>
        <taxon>Bacillati</taxon>
        <taxon>Actinomycetota</taxon>
        <taxon>Actinomycetes</taxon>
        <taxon>Mycobacteriales</taxon>
        <taxon>Mycobacteriaceae</taxon>
        <taxon>Mycobacterium</taxon>
    </lineage>
</organism>
<dbReference type="NCBIfam" id="NF009961">
    <property type="entry name" value="PRK13428.1"/>
    <property type="match status" value="1"/>
</dbReference>
<accession>A0A498Q8M2</accession>
<dbReference type="RefSeq" id="WP_122525842.1">
    <property type="nucleotide sequence ID" value="NZ_UPHP01000106.1"/>
</dbReference>
<evidence type="ECO:0000256" key="6">
    <source>
        <dbReference type="ARBA" id="ARBA00022547"/>
    </source>
</evidence>
<keyword evidence="13 17" id="KW-0066">ATP synthesis</keyword>
<dbReference type="PANTHER" id="PTHR11910">
    <property type="entry name" value="ATP SYNTHASE DELTA CHAIN"/>
    <property type="match status" value="1"/>
</dbReference>
<comment type="subunit">
    <text evidence="16 17">F-type ATPases have 2 components, F(1) - the catalytic core - and F(0) - the membrane proton channel. F(1) has five subunits: alpha(3), beta(3), gamma(1), delta(1), epsilon(1). F(0) has three main subunits: a(1), b(2) and c(10-14). The alpha and beta chains form an alternating ring which encloses part of the gamma chain. F(1) is attached to F(0) by a central stalk formed by the gamma and epsilon chains, while a peripheral stalk is formed by the delta and b chains.</text>
</comment>
<evidence type="ECO:0000256" key="12">
    <source>
        <dbReference type="ARBA" id="ARBA00023268"/>
    </source>
</evidence>
<comment type="subcellular location">
    <subcellularLocation>
        <location evidence="18">Cell membrane</location>
        <topology evidence="18">Peripheral membrane protein</topology>
    </subcellularLocation>
    <subcellularLocation>
        <location evidence="1 17">Cell membrane</location>
        <topology evidence="1 17">Single-pass membrane protein</topology>
    </subcellularLocation>
</comment>
<keyword evidence="20" id="KW-1185">Reference proteome</keyword>
<evidence type="ECO:0000256" key="8">
    <source>
        <dbReference type="ARBA" id="ARBA00022781"/>
    </source>
</evidence>
<keyword evidence="18" id="KW-0139">CF(1)</keyword>
<evidence type="ECO:0000256" key="5">
    <source>
        <dbReference type="ARBA" id="ARBA00022475"/>
    </source>
</evidence>
<evidence type="ECO:0000313" key="19">
    <source>
        <dbReference type="EMBL" id="VBA41194.1"/>
    </source>
</evidence>
<comment type="similarity">
    <text evidence="2">In the C-terminal section; belongs to the ATPase delta chain family.</text>
</comment>
<dbReference type="GO" id="GO:0046933">
    <property type="term" value="F:proton-transporting ATP synthase activity, rotational mechanism"/>
    <property type="evidence" value="ECO:0007669"/>
    <property type="project" value="UniProtKB-UniRule"/>
</dbReference>
<evidence type="ECO:0000256" key="10">
    <source>
        <dbReference type="ARBA" id="ARBA00023065"/>
    </source>
</evidence>
<dbReference type="EMBL" id="UPHP01000106">
    <property type="protein sequence ID" value="VBA41194.1"/>
    <property type="molecule type" value="Genomic_DNA"/>
</dbReference>
<dbReference type="InterPro" id="IPR005864">
    <property type="entry name" value="ATP_synth_F0_bsu_bac"/>
</dbReference>
<keyword evidence="6 17" id="KW-0138">CF(0)</keyword>
<dbReference type="CDD" id="cd06503">
    <property type="entry name" value="ATP-synt_Fo_b"/>
    <property type="match status" value="1"/>
</dbReference>
<comment type="function">
    <text evidence="15 17">F(1)F(0) ATP synthase produces ATP from ADP in the presence of a proton or sodium gradient. F-type ATPases consist of two structural domains, F(1) containing the extramembraneous catalytic core and F(0) containing the membrane proton channel, linked together by a central stalk and a peripheral stalk. During catalysis, ATP synthesis in the catalytic domain of F(1) is coupled via a rotary mechanism of the central stalk subunits to proton translocation.</text>
</comment>
<dbReference type="AlphaFoldDB" id="A0A498Q8M2"/>
<dbReference type="GO" id="GO:0005886">
    <property type="term" value="C:plasma membrane"/>
    <property type="evidence" value="ECO:0007669"/>
    <property type="project" value="UniProtKB-SubCell"/>
</dbReference>
<evidence type="ECO:0000256" key="2">
    <source>
        <dbReference type="ARBA" id="ARBA00010377"/>
    </source>
</evidence>
<comment type="function">
    <text evidence="14">This fusion protein includes a component of the F(0) channel (subunit b) and of the F(1) subunit (subunit delta). Two copies of subunit b and one of delta together form the peripheral 'stator' stalk which links F(1) to F(0).</text>
</comment>
<keyword evidence="5 17" id="KW-1003">Cell membrane</keyword>
<dbReference type="GO" id="GO:0045259">
    <property type="term" value="C:proton-transporting ATP synthase complex"/>
    <property type="evidence" value="ECO:0007669"/>
    <property type="project" value="UniProtKB-KW"/>
</dbReference>
<protein>
    <recommendedName>
        <fullName evidence="17 18">Multifunctional fusion protein</fullName>
    </recommendedName>
    <domain>
        <recommendedName>
            <fullName evidence="17">ATP synthase subunit b</fullName>
        </recommendedName>
        <alternativeName>
            <fullName evidence="17">ATP synthase F(0) sector subunit b</fullName>
        </alternativeName>
        <alternativeName>
            <fullName evidence="17">ATPase subunit I</fullName>
        </alternativeName>
        <alternativeName>
            <fullName evidence="17">F-type ATPase subunit b</fullName>
            <shortName evidence="17">F-ATPase subunit b</shortName>
        </alternativeName>
    </domain>
    <domain>
        <recommendedName>
            <fullName evidence="18">ATP synthase subunit delta</fullName>
        </recommendedName>
        <alternativeName>
            <fullName evidence="18">ATP synthase F(1) sector subunit delta</fullName>
        </alternativeName>
        <alternativeName>
            <fullName evidence="18">F-type ATPase subunit delta</fullName>
            <shortName evidence="18">F-ATPase subunit delta</shortName>
        </alternativeName>
    </domain>
</protein>
<comment type="function">
    <text evidence="18">This protein is part of the stalk that links CF(0) to CF(1). It either transmits conformational changes from CF(0) to CF(1) or is implicated in proton conduction.</text>
</comment>
<gene>
    <name evidence="19" type="primary">atpFH</name>
    <name evidence="17" type="synonym">atpF</name>
    <name evidence="18" type="synonym">atpH</name>
    <name evidence="19" type="ORF">LAUMK136_03909</name>
</gene>
<dbReference type="InterPro" id="IPR002146">
    <property type="entry name" value="ATP_synth_b/b'su_bac/chlpt"/>
</dbReference>
<dbReference type="Pfam" id="PF00213">
    <property type="entry name" value="OSCP"/>
    <property type="match status" value="1"/>
</dbReference>
<evidence type="ECO:0000256" key="16">
    <source>
        <dbReference type="ARBA" id="ARBA00025830"/>
    </source>
</evidence>
<dbReference type="Pfam" id="PF00430">
    <property type="entry name" value="ATP-synt_B"/>
    <property type="match status" value="1"/>
</dbReference>
<evidence type="ECO:0000256" key="3">
    <source>
        <dbReference type="ARBA" id="ARBA00010811"/>
    </source>
</evidence>
<keyword evidence="10 17" id="KW-0406">Ion transport</keyword>
<evidence type="ECO:0000256" key="7">
    <source>
        <dbReference type="ARBA" id="ARBA00022692"/>
    </source>
</evidence>
<comment type="similarity">
    <text evidence="18">Belongs to the ATPase delta chain family.</text>
</comment>
<comment type="similarity">
    <text evidence="3">In the N-terminal section; belongs to the ATPase B chain family.</text>
</comment>
<dbReference type="InterPro" id="IPR000711">
    <property type="entry name" value="ATPase_OSCP/dsu"/>
</dbReference>
<evidence type="ECO:0000313" key="20">
    <source>
        <dbReference type="Proteomes" id="UP000273307"/>
    </source>
</evidence>
<dbReference type="NCBIfam" id="TIGR01144">
    <property type="entry name" value="ATP_synt_b"/>
    <property type="match status" value="1"/>
</dbReference>
<dbReference type="SUPFAM" id="SSF81573">
    <property type="entry name" value="F1F0 ATP synthase subunit B, membrane domain"/>
    <property type="match status" value="1"/>
</dbReference>
<sequence>MSTFIGQLVGFAAIVFLVWRYVVPPVRRLMTARQQTVRQQLADSAAAADRLTESTTAHSKAVEAATAEAERVVEEAKTDATRITEQLRSQAEVEADRIKFQGARQVELLRTQLTRQLRLELGHESVRQAGELVRNYVADSAQQSATVDRFLDELDAMAPAAAEVEYPVAAKMRSASRRALQSLVDKFGTLAKGLDNEGLSNLADDLVSVAKLLDREIVVTRYLTVPAEDAGPRVRLLERLVSGKVGDAALDVLRAAVTERWSANSDLIDAIEHVSRQALLEVADREGQVDEVEDLLFRFSRILDAQPRLAILLGDYVVPAEGRIRLLRNVLDRSGSAVNPIAASLLAQTVELLRGQSAEDAVLLLAEVAVARRGEVVAQVSAAAELTAAQRASVTEVLSRIYGHPVTVQLQIDPELLGGLSIAVGDEVIDGTLSSRLAAAKAQLPD</sequence>
<keyword evidence="7 17" id="KW-0812">Transmembrane</keyword>
<dbReference type="Gene3D" id="1.20.5.620">
    <property type="entry name" value="F1F0 ATP synthase subunit B, membrane domain"/>
    <property type="match status" value="1"/>
</dbReference>
<evidence type="ECO:0000256" key="14">
    <source>
        <dbReference type="ARBA" id="ARBA00024925"/>
    </source>
</evidence>
<evidence type="ECO:0000256" key="15">
    <source>
        <dbReference type="ARBA" id="ARBA00025198"/>
    </source>
</evidence>
<dbReference type="NCBIfam" id="NF009967">
    <property type="entry name" value="PRK13430.1"/>
    <property type="match status" value="1"/>
</dbReference>
<proteinExistence type="inferred from homology"/>
<dbReference type="HAMAP" id="MF_01398">
    <property type="entry name" value="ATP_synth_b_bprime"/>
    <property type="match status" value="1"/>
</dbReference>
<evidence type="ECO:0000256" key="9">
    <source>
        <dbReference type="ARBA" id="ARBA00022989"/>
    </source>
</evidence>
<dbReference type="InterPro" id="IPR028987">
    <property type="entry name" value="ATP_synth_B-like_membr_sf"/>
</dbReference>
<evidence type="ECO:0000256" key="4">
    <source>
        <dbReference type="ARBA" id="ARBA00022448"/>
    </source>
</evidence>
<dbReference type="NCBIfam" id="TIGR01145">
    <property type="entry name" value="ATP_synt_delta"/>
    <property type="match status" value="1"/>
</dbReference>
<name>A0A498Q8M2_9MYCO</name>